<dbReference type="Proteomes" id="UP001055811">
    <property type="component" value="Linkage Group LG03"/>
</dbReference>
<protein>
    <submittedName>
        <fullName evidence="1">Uncharacterized protein</fullName>
    </submittedName>
</protein>
<evidence type="ECO:0000313" key="1">
    <source>
        <dbReference type="EMBL" id="KAI3763799.1"/>
    </source>
</evidence>
<name>A0ACB9EXW1_CICIN</name>
<accession>A0ACB9EXW1</accession>
<comment type="caution">
    <text evidence="1">The sequence shown here is derived from an EMBL/GenBank/DDBJ whole genome shotgun (WGS) entry which is preliminary data.</text>
</comment>
<sequence length="91" mass="10449">MNCILFRQSSSCIKYASFGEKMLASSYAHLLYYSNGYDDSVKMIMVRVVIWIKIRVRLSKIVIGLILFEPLFDSNINVSICKFKVENGNQS</sequence>
<reference evidence="1 2" key="2">
    <citation type="journal article" date="2022" name="Mol. Ecol. Resour.">
        <title>The genomes of chicory, endive, great burdock and yacon provide insights into Asteraceae paleo-polyploidization history and plant inulin production.</title>
        <authorList>
            <person name="Fan W."/>
            <person name="Wang S."/>
            <person name="Wang H."/>
            <person name="Wang A."/>
            <person name="Jiang F."/>
            <person name="Liu H."/>
            <person name="Zhao H."/>
            <person name="Xu D."/>
            <person name="Zhang Y."/>
        </authorList>
    </citation>
    <scope>NUCLEOTIDE SEQUENCE [LARGE SCALE GENOMIC DNA]</scope>
    <source>
        <strain evidence="2">cv. Punajuju</strain>
        <tissue evidence="1">Leaves</tissue>
    </source>
</reference>
<reference evidence="2" key="1">
    <citation type="journal article" date="2022" name="Mol. Ecol. Resour.">
        <title>The genomes of chicory, endive, great burdock and yacon provide insights into Asteraceae palaeo-polyploidization history and plant inulin production.</title>
        <authorList>
            <person name="Fan W."/>
            <person name="Wang S."/>
            <person name="Wang H."/>
            <person name="Wang A."/>
            <person name="Jiang F."/>
            <person name="Liu H."/>
            <person name="Zhao H."/>
            <person name="Xu D."/>
            <person name="Zhang Y."/>
        </authorList>
    </citation>
    <scope>NUCLEOTIDE SEQUENCE [LARGE SCALE GENOMIC DNA]</scope>
    <source>
        <strain evidence="2">cv. Punajuju</strain>
    </source>
</reference>
<proteinExistence type="predicted"/>
<organism evidence="1 2">
    <name type="scientific">Cichorium intybus</name>
    <name type="common">Chicory</name>
    <dbReference type="NCBI Taxonomy" id="13427"/>
    <lineage>
        <taxon>Eukaryota</taxon>
        <taxon>Viridiplantae</taxon>
        <taxon>Streptophyta</taxon>
        <taxon>Embryophyta</taxon>
        <taxon>Tracheophyta</taxon>
        <taxon>Spermatophyta</taxon>
        <taxon>Magnoliopsida</taxon>
        <taxon>eudicotyledons</taxon>
        <taxon>Gunneridae</taxon>
        <taxon>Pentapetalae</taxon>
        <taxon>asterids</taxon>
        <taxon>campanulids</taxon>
        <taxon>Asterales</taxon>
        <taxon>Asteraceae</taxon>
        <taxon>Cichorioideae</taxon>
        <taxon>Cichorieae</taxon>
        <taxon>Cichoriinae</taxon>
        <taxon>Cichorium</taxon>
    </lineage>
</organism>
<evidence type="ECO:0000313" key="2">
    <source>
        <dbReference type="Proteomes" id="UP001055811"/>
    </source>
</evidence>
<keyword evidence="2" id="KW-1185">Reference proteome</keyword>
<dbReference type="EMBL" id="CM042011">
    <property type="protein sequence ID" value="KAI3763799.1"/>
    <property type="molecule type" value="Genomic_DNA"/>
</dbReference>
<gene>
    <name evidence="1" type="ORF">L2E82_13796</name>
</gene>